<reference evidence="2 3" key="1">
    <citation type="submission" date="2019-02" db="EMBL/GenBank/DDBJ databases">
        <title>Genome sequencing of the rare red list fungi Dentipellis fragilis.</title>
        <authorList>
            <person name="Buettner E."/>
            <person name="Kellner H."/>
        </authorList>
    </citation>
    <scope>NUCLEOTIDE SEQUENCE [LARGE SCALE GENOMIC DNA]</scope>
    <source>
        <strain evidence="2 3">DSM 105465</strain>
    </source>
</reference>
<accession>A0A4Y9XR01</accession>
<evidence type="ECO:0000313" key="3">
    <source>
        <dbReference type="Proteomes" id="UP000298327"/>
    </source>
</evidence>
<comment type="caution">
    <text evidence="2">The sequence shown here is derived from an EMBL/GenBank/DDBJ whole genome shotgun (WGS) entry which is preliminary data.</text>
</comment>
<sequence>MAIYPSLTAPRNLGIGRARKGWRVVELGARVNRNTLKDPVEATLTGVPFSSTRRVHPVFQLIISHEHHTAAIPSSVASAGLLIASLQVAREAPAPSCPHRTASHSTKKFSGTQASGCAPRRRLRRPRTVSYRGADGGALPGRARGARKREGEDDELSEVCVADPAVRVRVAERADPAHRADGHGRCGAASEVMPARDQCAINRARSTKFVERKSSTRLSLLSARHYLTAGGHARGGSREHWESELTGRGGPSCRIAGSRKCARAAEEQARVNSVYEDLHLPQQ</sequence>
<dbReference type="EMBL" id="SEOQ01001292">
    <property type="protein sequence ID" value="TFY52516.1"/>
    <property type="molecule type" value="Genomic_DNA"/>
</dbReference>
<evidence type="ECO:0000256" key="1">
    <source>
        <dbReference type="SAM" id="MobiDB-lite"/>
    </source>
</evidence>
<feature type="region of interest" description="Disordered" evidence="1">
    <location>
        <begin position="94"/>
        <end position="156"/>
    </location>
</feature>
<dbReference type="AlphaFoldDB" id="A0A4Y9XR01"/>
<name>A0A4Y9XR01_9AGAM</name>
<keyword evidence="3" id="KW-1185">Reference proteome</keyword>
<proteinExistence type="predicted"/>
<organism evidence="2 3">
    <name type="scientific">Dentipellis fragilis</name>
    <dbReference type="NCBI Taxonomy" id="205917"/>
    <lineage>
        <taxon>Eukaryota</taxon>
        <taxon>Fungi</taxon>
        <taxon>Dikarya</taxon>
        <taxon>Basidiomycota</taxon>
        <taxon>Agaricomycotina</taxon>
        <taxon>Agaricomycetes</taxon>
        <taxon>Russulales</taxon>
        <taxon>Hericiaceae</taxon>
        <taxon>Dentipellis</taxon>
    </lineage>
</organism>
<gene>
    <name evidence="2" type="ORF">EVG20_g10515</name>
</gene>
<protein>
    <submittedName>
        <fullName evidence="2">Uncharacterized protein</fullName>
    </submittedName>
</protein>
<dbReference type="Proteomes" id="UP000298327">
    <property type="component" value="Unassembled WGS sequence"/>
</dbReference>
<evidence type="ECO:0000313" key="2">
    <source>
        <dbReference type="EMBL" id="TFY52516.1"/>
    </source>
</evidence>